<dbReference type="AlphaFoldDB" id="A0A9W8CUH2"/>
<protein>
    <submittedName>
        <fullName evidence="4">Uncharacterized protein</fullName>
    </submittedName>
</protein>
<feature type="chain" id="PRO_5040966714" evidence="3">
    <location>
        <begin position="21"/>
        <end position="907"/>
    </location>
</feature>
<dbReference type="Proteomes" id="UP001149813">
    <property type="component" value="Unassembled WGS sequence"/>
</dbReference>
<accession>A0A9W8CUH2</accession>
<feature type="compositionally biased region" description="Acidic residues" evidence="1">
    <location>
        <begin position="669"/>
        <end position="678"/>
    </location>
</feature>
<feature type="region of interest" description="Disordered" evidence="1">
    <location>
        <begin position="662"/>
        <end position="699"/>
    </location>
</feature>
<evidence type="ECO:0000313" key="5">
    <source>
        <dbReference type="Proteomes" id="UP001149813"/>
    </source>
</evidence>
<dbReference type="EMBL" id="JANBOJ010000050">
    <property type="protein sequence ID" value="KAJ1723867.1"/>
    <property type="molecule type" value="Genomic_DNA"/>
</dbReference>
<keyword evidence="2" id="KW-0472">Membrane</keyword>
<proteinExistence type="predicted"/>
<dbReference type="OrthoDB" id="5542990at2759"/>
<feature type="transmembrane region" description="Helical" evidence="2">
    <location>
        <begin position="36"/>
        <end position="56"/>
    </location>
</feature>
<evidence type="ECO:0000256" key="1">
    <source>
        <dbReference type="SAM" id="MobiDB-lite"/>
    </source>
</evidence>
<feature type="transmembrane region" description="Helical" evidence="2">
    <location>
        <begin position="177"/>
        <end position="195"/>
    </location>
</feature>
<keyword evidence="2" id="KW-0812">Transmembrane</keyword>
<feature type="signal peptide" evidence="3">
    <location>
        <begin position="1"/>
        <end position="20"/>
    </location>
</feature>
<name>A0A9W8CUH2_9FUNG</name>
<evidence type="ECO:0000313" key="4">
    <source>
        <dbReference type="EMBL" id="KAJ1723867.1"/>
    </source>
</evidence>
<comment type="caution">
    <text evidence="4">The sequence shown here is derived from an EMBL/GenBank/DDBJ whole genome shotgun (WGS) entry which is preliminary data.</text>
</comment>
<feature type="compositionally biased region" description="Basic and acidic residues" evidence="1">
    <location>
        <begin position="685"/>
        <end position="694"/>
    </location>
</feature>
<sequence length="907" mass="103598">MDRGLGMVLLPYLLLGAAAAADGGGDGDDDIQINQMDLLSGVPALLVILVGVVQVWPSPAQMCRPGLYEFLNWLKVSVENDFYISVFSCDKKCQTQLFEPTIDSINKRICINVGDAREIGCIGSGDVSVDELIDIIQADGNGVTLTELAMTARYPRMKQLNRIITVLRFSPTFGRRVIIFQWLAVGIMYMLSWLFRGWLFSGIKRLLRGLWNVVRRVFGLLPVDYVQYRRFGLDYHMAELAEHRLVFEHLPWVRYSVYYLLLKLAGRQLSIRAWGIEDKKSIYKRNYDTAGGKKGNEDCPAFEHPMVDQRRLAALIATDECSAALLLFAISLHSLRVMMLCRGIGFLPAHVVTGSYSKVCLELEHTIIVFRHLRLEAVYKALYMYQGYNKNNTEIGPEIRDYLHLSYSLLLKKLQSPLGDQITSQQQLYILINLALRDVDTAYVDWIRDKIPRNPDIPQPNIEGIIISDEQLSKLYRGHMNALLSIHTLLESFLVSNIYWGVSVWLLRTLLVVCNDFQLIEPDSSVTGKDQSAGRSGRTSEIVEMLYLLVNSPFPMHIYSQVREDNAADTWVEPKVPKNPSRGFRPRFGRNKTVTKSGELLWMIKDNLAFNDDDECTSAPAWCVCRGHCRGICTLIVNELDMYLSIRNYLSTPYSFMMDTVKEKPGSEDQSDGDEEVQDTPKLMLRTDKKDKTDTATSEPSTPVIAAAKIFRLVCICNRHLLLRLVKDGRVTRRGKSYRLIDASDDEQDITKPSKGVSLVAKWWQSINVRHRFEQSTPRIDYTYYPLSNCLYENTAQLVIILGDQLYTARPPTNASADASYSKQLWPFNKFEEEFRDRLEQNPHEVIRRALPLRLPSVDMFAQQITKEVAMSEGRLQRGRRRRRKDRYELAPPSGNIRVKLDVAKPK</sequence>
<gene>
    <name evidence="4" type="ORF">LPJ53_001824</name>
</gene>
<evidence type="ECO:0000256" key="2">
    <source>
        <dbReference type="SAM" id="Phobius"/>
    </source>
</evidence>
<keyword evidence="3" id="KW-0732">Signal</keyword>
<evidence type="ECO:0000256" key="3">
    <source>
        <dbReference type="SAM" id="SignalP"/>
    </source>
</evidence>
<keyword evidence="5" id="KW-1185">Reference proteome</keyword>
<keyword evidence="2" id="KW-1133">Transmembrane helix</keyword>
<organism evidence="4 5">
    <name type="scientific">Coemansia erecta</name>
    <dbReference type="NCBI Taxonomy" id="147472"/>
    <lineage>
        <taxon>Eukaryota</taxon>
        <taxon>Fungi</taxon>
        <taxon>Fungi incertae sedis</taxon>
        <taxon>Zoopagomycota</taxon>
        <taxon>Kickxellomycotina</taxon>
        <taxon>Kickxellomycetes</taxon>
        <taxon>Kickxellales</taxon>
        <taxon>Kickxellaceae</taxon>
        <taxon>Coemansia</taxon>
    </lineage>
</organism>
<reference evidence="4" key="1">
    <citation type="submission" date="2022-07" db="EMBL/GenBank/DDBJ databases">
        <title>Phylogenomic reconstructions and comparative analyses of Kickxellomycotina fungi.</title>
        <authorList>
            <person name="Reynolds N.K."/>
            <person name="Stajich J.E."/>
            <person name="Barry K."/>
            <person name="Grigoriev I.V."/>
            <person name="Crous P."/>
            <person name="Smith M.E."/>
        </authorList>
    </citation>
    <scope>NUCLEOTIDE SEQUENCE</scope>
    <source>
        <strain evidence="4">NBRC 32514</strain>
    </source>
</reference>